<evidence type="ECO:0000313" key="4">
    <source>
        <dbReference type="Proteomes" id="UP001320420"/>
    </source>
</evidence>
<keyword evidence="4" id="KW-1185">Reference proteome</keyword>
<dbReference type="PANTHER" id="PTHR37848">
    <property type="entry name" value="EXPRESSED PROTEIN"/>
    <property type="match status" value="1"/>
</dbReference>
<comment type="caution">
    <text evidence="3">The sequence shown here is derived from an EMBL/GenBank/DDBJ whole genome shotgun (WGS) entry which is preliminary data.</text>
</comment>
<protein>
    <submittedName>
        <fullName evidence="3">Uncharacterized protein</fullName>
    </submittedName>
</protein>
<evidence type="ECO:0000256" key="2">
    <source>
        <dbReference type="SAM" id="Phobius"/>
    </source>
</evidence>
<accession>A0AAN9UU53</accession>
<evidence type="ECO:0000256" key="1">
    <source>
        <dbReference type="SAM" id="MobiDB-lite"/>
    </source>
</evidence>
<proteinExistence type="predicted"/>
<organism evidence="3 4">
    <name type="scientific">Diatrype stigma</name>
    <dbReference type="NCBI Taxonomy" id="117547"/>
    <lineage>
        <taxon>Eukaryota</taxon>
        <taxon>Fungi</taxon>
        <taxon>Dikarya</taxon>
        <taxon>Ascomycota</taxon>
        <taxon>Pezizomycotina</taxon>
        <taxon>Sordariomycetes</taxon>
        <taxon>Xylariomycetidae</taxon>
        <taxon>Xylariales</taxon>
        <taxon>Diatrypaceae</taxon>
        <taxon>Diatrype</taxon>
    </lineage>
</organism>
<reference evidence="3 4" key="1">
    <citation type="submission" date="2024-02" db="EMBL/GenBank/DDBJ databases">
        <title>De novo assembly and annotation of 12 fungi associated with fruit tree decline syndrome in Ontario, Canada.</title>
        <authorList>
            <person name="Sulman M."/>
            <person name="Ellouze W."/>
            <person name="Ilyukhin E."/>
        </authorList>
    </citation>
    <scope>NUCLEOTIDE SEQUENCE [LARGE SCALE GENOMIC DNA]</scope>
    <source>
        <strain evidence="3 4">M11/M66-122</strain>
    </source>
</reference>
<feature type="transmembrane region" description="Helical" evidence="2">
    <location>
        <begin position="283"/>
        <end position="303"/>
    </location>
</feature>
<dbReference type="AlphaFoldDB" id="A0AAN9UU53"/>
<dbReference type="Proteomes" id="UP001320420">
    <property type="component" value="Unassembled WGS sequence"/>
</dbReference>
<feature type="region of interest" description="Disordered" evidence="1">
    <location>
        <begin position="1"/>
        <end position="75"/>
    </location>
</feature>
<name>A0AAN9UU53_9PEZI</name>
<dbReference type="EMBL" id="JAKJXP020000041">
    <property type="protein sequence ID" value="KAK7752185.1"/>
    <property type="molecule type" value="Genomic_DNA"/>
</dbReference>
<keyword evidence="2" id="KW-0812">Transmembrane</keyword>
<keyword evidence="2" id="KW-1133">Transmembrane helix</keyword>
<gene>
    <name evidence="3" type="ORF">SLS62_005929</name>
</gene>
<dbReference type="PANTHER" id="PTHR37848:SF1">
    <property type="entry name" value="SUN DOMAIN-CONTAINING PROTEIN"/>
    <property type="match status" value="1"/>
</dbReference>
<keyword evidence="2" id="KW-0472">Membrane</keyword>
<evidence type="ECO:0000313" key="3">
    <source>
        <dbReference type="EMBL" id="KAK7752185.1"/>
    </source>
</evidence>
<sequence>MGKPSQSAGPKPSASDAVSLHSNPGGGESYRDAYRDIDDDDAPQLAVDDLPPSYGHALQEQQHPPSAATDEPSAPLVASVPNIPFIREDANTGARFYVNKLFEDPARLEQHIRQEAATPPRPYLRLVGTHTETTRDRKGKSESSTVTDFDVNVELTPFLYADAQYRRSWTSLRTVENGEKVRRGTVLAKRAPGAQQDIEVGGPDKPTLQEWCHRFGASPAGLRCFVLRRRMVGFDTAGVVYRLRRLVLDTNYRGHLVVELRTKNEVVECYNDARINRWRFHPWAFFLAVISLMIVFTWPYLWLRTKRWEVAVAEWPFSRTTDDGRKEYVSISEDQWYNMWARAIAKAVLEKRQATLDQEDLRRSQEPEPALNTGHAGVDGAVGLFRAGLSAMNEVNRHLGWGGDC</sequence>
<feature type="compositionally biased region" description="Low complexity" evidence="1">
    <location>
        <begin position="43"/>
        <end position="52"/>
    </location>
</feature>